<dbReference type="SUPFAM" id="SSF52540">
    <property type="entry name" value="P-loop containing nucleoside triphosphate hydrolases"/>
    <property type="match status" value="2"/>
</dbReference>
<keyword evidence="9 11" id="KW-0234">DNA repair</keyword>
<evidence type="ECO:0000259" key="12">
    <source>
        <dbReference type="Pfam" id="PF13538"/>
    </source>
</evidence>
<feature type="domain" description="RecBCD enzyme subunit RecD N-terminal" evidence="13">
    <location>
        <begin position="10"/>
        <end position="111"/>
    </location>
</feature>
<comment type="catalytic activity">
    <reaction evidence="11">
        <text>ATP + H2O = ADP + phosphate + H(+)</text>
        <dbReference type="Rhea" id="RHEA:13065"/>
        <dbReference type="ChEBI" id="CHEBI:15377"/>
        <dbReference type="ChEBI" id="CHEBI:15378"/>
        <dbReference type="ChEBI" id="CHEBI:30616"/>
        <dbReference type="ChEBI" id="CHEBI:43474"/>
        <dbReference type="ChEBI" id="CHEBI:456216"/>
        <dbReference type="EC" id="5.6.2.3"/>
    </reaction>
</comment>
<dbReference type="RefSeq" id="WP_200240831.1">
    <property type="nucleotide sequence ID" value="NZ_NRRV01000062.1"/>
</dbReference>
<keyword evidence="7 11" id="KW-0067">ATP-binding</keyword>
<dbReference type="InterPro" id="IPR027785">
    <property type="entry name" value="UvrD-like_helicase_C"/>
</dbReference>
<feature type="domain" description="UvrD-like helicase C-terminal" evidence="12">
    <location>
        <begin position="617"/>
        <end position="663"/>
    </location>
</feature>
<sequence length="704" mass="72572">MSPSLHALMEAGRLPPLAYYFADFVARGCGQAPDGVFALSAALVSARNLEGDVCIDLAAHAGRVLFADDSAADGGDNADGPVAPALSDWLAALRDCPWVGAPGEQAPLILDCGGPSAADGGSADAPAGSSCRLYLGKYWHFEAAVAAALLGRMQPAADLDPERLADGLARLFPAAVSAGAPAEPDWQRIAAAIAVTRRFAVISGGPGTGKTTTVVKVLALLLEQAPDLRIALAAPTGKAAARLTESIGGGKRRIAADGGTAESVLSRIPEQARTIHRLLGFGRRGAGEDLFQHDADDPLSVDCLVVDEASMIDLPLMARLLAALPASARLVLLGDRDQLASVEAGNVLGDITGRGQPVRYGPAQRALLARVGAAPAALPAAAASSDDDGAPAASTPTPAAAVALLRRSWRFGADSGIGALARAVNAGDGATALALLDDDAHADVTRLVPPADDLHPACIDWAVARFAPVLDAEGPEAALAVLERARVLAALHRGPYGVEALNARIAERLFAEYRAARGAAPSAGDRDGLHHGMPVMITANDYEVGLYNGDVGVLWAEAAGLREPQAPSADPVLRGSGIPAPDAAAASGTGRLRAHFRAADGSLRTLSVRQLPPHVCAYALTVHKSQGSEFDEVLLVLPPEPHPLATRELLYTGVTRARKQVTVHTGADALRQASTTRVQRASALAERLGWPVKPSNTGTVYLFD</sequence>
<protein>
    <recommendedName>
        <fullName evidence="11">RecBCD enzyme subunit RecD</fullName>
        <ecNumber evidence="11">5.6.2.3</ecNumber>
    </recommendedName>
    <alternativeName>
        <fullName evidence="11">DNA 5'-3' helicase subunit RecD</fullName>
    </alternativeName>
    <alternativeName>
        <fullName evidence="11">Exonuclease V subunit RecD</fullName>
        <shortName evidence="11">ExoV subunit RecD</shortName>
    </alternativeName>
    <alternativeName>
        <fullName evidence="11">Helicase/nuclease RecBCD subunit RecD</fullName>
    </alternativeName>
</protein>
<comment type="subunit">
    <text evidence="11">Heterotrimer of RecB, RecC and RecD. All subunits contribute to DNA-binding.</text>
</comment>
<reference evidence="14 15" key="1">
    <citation type="journal article" date="2020" name="Microorganisms">
        <title>Osmotic Adaptation and Compatible Solute Biosynthesis of Phototrophic Bacteria as Revealed from Genome Analyses.</title>
        <authorList>
            <person name="Imhoff J.F."/>
            <person name="Rahn T."/>
            <person name="Kunzel S."/>
            <person name="Keller A."/>
            <person name="Neulinger S.C."/>
        </authorList>
    </citation>
    <scope>NUCLEOTIDE SEQUENCE [LARGE SCALE GENOMIC DNA]</scope>
    <source>
        <strain evidence="14 15">DSM 6210</strain>
    </source>
</reference>
<dbReference type="CDD" id="cd18809">
    <property type="entry name" value="SF1_C_RecD"/>
    <property type="match status" value="1"/>
</dbReference>
<comment type="caution">
    <text evidence="14">The sequence shown here is derived from an EMBL/GenBank/DDBJ whole genome shotgun (WGS) entry which is preliminary data.</text>
</comment>
<dbReference type="InterPro" id="IPR006344">
    <property type="entry name" value="RecD"/>
</dbReference>
<dbReference type="EMBL" id="NRRV01000062">
    <property type="protein sequence ID" value="MBK1632942.1"/>
    <property type="molecule type" value="Genomic_DNA"/>
</dbReference>
<evidence type="ECO:0000256" key="2">
    <source>
        <dbReference type="ARBA" id="ARBA00022741"/>
    </source>
</evidence>
<dbReference type="Pfam" id="PF13245">
    <property type="entry name" value="AAA_19"/>
    <property type="match status" value="1"/>
</dbReference>
<keyword evidence="4 11" id="KW-0378">Hydrolase</keyword>
<dbReference type="PANTHER" id="PTHR43788">
    <property type="entry name" value="DNA2/NAM7 HELICASE FAMILY MEMBER"/>
    <property type="match status" value="1"/>
</dbReference>
<dbReference type="InterPro" id="IPR041851">
    <property type="entry name" value="RecD_N_sf"/>
</dbReference>
<dbReference type="Gene3D" id="3.40.50.300">
    <property type="entry name" value="P-loop containing nucleotide triphosphate hydrolases"/>
    <property type="match status" value="3"/>
</dbReference>
<evidence type="ECO:0000256" key="8">
    <source>
        <dbReference type="ARBA" id="ARBA00023125"/>
    </source>
</evidence>
<dbReference type="Proteomes" id="UP000748752">
    <property type="component" value="Unassembled WGS sequence"/>
</dbReference>
<keyword evidence="8 11" id="KW-0238">DNA-binding</keyword>
<evidence type="ECO:0000256" key="9">
    <source>
        <dbReference type="ARBA" id="ARBA00023204"/>
    </source>
</evidence>
<keyword evidence="6 11" id="KW-0269">Exonuclease</keyword>
<evidence type="ECO:0000256" key="3">
    <source>
        <dbReference type="ARBA" id="ARBA00022763"/>
    </source>
</evidence>
<keyword evidence="10 11" id="KW-0413">Isomerase</keyword>
<dbReference type="NCBIfam" id="TIGR01447">
    <property type="entry name" value="recD"/>
    <property type="match status" value="1"/>
</dbReference>
<proteinExistence type="inferred from homology"/>
<accession>A0ABS1CLZ7</accession>
<dbReference type="Gene3D" id="1.10.10.1020">
    <property type="entry name" value="RecBCD complex, subunit RecD, N-terminal domain"/>
    <property type="match status" value="1"/>
</dbReference>
<dbReference type="InterPro" id="IPR027417">
    <property type="entry name" value="P-loop_NTPase"/>
</dbReference>
<comment type="similarity">
    <text evidence="11">Belongs to the RecD family.</text>
</comment>
<dbReference type="HAMAP" id="MF_01487">
    <property type="entry name" value="RecD"/>
    <property type="match status" value="1"/>
</dbReference>
<evidence type="ECO:0000256" key="11">
    <source>
        <dbReference type="HAMAP-Rule" id="MF_01487"/>
    </source>
</evidence>
<evidence type="ECO:0000256" key="6">
    <source>
        <dbReference type="ARBA" id="ARBA00022839"/>
    </source>
</evidence>
<dbReference type="InterPro" id="IPR049550">
    <property type="entry name" value="RecD_N"/>
</dbReference>
<evidence type="ECO:0000256" key="4">
    <source>
        <dbReference type="ARBA" id="ARBA00022801"/>
    </source>
</evidence>
<dbReference type="PANTHER" id="PTHR43788:SF6">
    <property type="entry name" value="DNA HELICASE B"/>
    <property type="match status" value="1"/>
</dbReference>
<feature type="binding site" evidence="11">
    <location>
        <begin position="204"/>
        <end position="211"/>
    </location>
    <ligand>
        <name>ATP</name>
        <dbReference type="ChEBI" id="CHEBI:30616"/>
    </ligand>
</feature>
<dbReference type="EC" id="5.6.2.3" evidence="11"/>
<comment type="miscellaneous">
    <text evidence="11">In the RecBCD complex, RecB has a slow 3'-5' helicase, an exonuclease activity and loads RecA onto ssDNA, RecD has a fast 5'-3' helicase activity, while RecC stimulates the ATPase and processivity of the RecB helicase and contributes to recognition of the Chi site.</text>
</comment>
<gene>
    <name evidence="11 14" type="primary">recD</name>
    <name evidence="14" type="ORF">CKO31_19745</name>
</gene>
<keyword evidence="15" id="KW-1185">Reference proteome</keyword>
<keyword evidence="5 11" id="KW-0347">Helicase</keyword>
<evidence type="ECO:0000256" key="1">
    <source>
        <dbReference type="ARBA" id="ARBA00022722"/>
    </source>
</evidence>
<dbReference type="InterPro" id="IPR050534">
    <property type="entry name" value="Coronavir_polyprotein_1ab"/>
</dbReference>
<dbReference type="Pfam" id="PF21185">
    <property type="entry name" value="RecD_N"/>
    <property type="match status" value="1"/>
</dbReference>
<keyword evidence="2 11" id="KW-0547">Nucleotide-binding</keyword>
<dbReference type="CDD" id="cd17933">
    <property type="entry name" value="DEXSc_RecD-like"/>
    <property type="match status" value="1"/>
</dbReference>
<evidence type="ECO:0000256" key="5">
    <source>
        <dbReference type="ARBA" id="ARBA00022806"/>
    </source>
</evidence>
<evidence type="ECO:0000313" key="15">
    <source>
        <dbReference type="Proteomes" id="UP000748752"/>
    </source>
</evidence>
<keyword evidence="1 11" id="KW-0540">Nuclease</keyword>
<comment type="function">
    <text evidence="11">A helicase/nuclease that prepares dsDNA breaks (DSB) for recombinational DNA repair. Binds to DSBs and unwinds DNA via a highly rapid and processive ATP-dependent bidirectional helicase activity. Unwinds dsDNA until it encounters a Chi (crossover hotspot instigator) sequence from the 3' direction. Cuts ssDNA a few nucleotides 3' to the Chi site. The properties and activities of the enzyme are changed at Chi. The Chi-altered holoenzyme produces a long 3'-ssDNA overhang and facilitates RecA-binding to the ssDNA for homologous DNA recombination and repair. Holoenzyme degrades any linearized DNA that is unable to undergo homologous recombination. In the holoenzyme this subunit has ssDNA-dependent ATPase and 5'-3' helicase activity. When added to pre-assembled RecBC greatly stimulates nuclease activity and augments holoenzyme processivity. Negatively regulates the RecA-loading ability of RecBCD.</text>
</comment>
<organism evidence="14 15">
    <name type="scientific">Thiohalocapsa halophila</name>
    <dbReference type="NCBI Taxonomy" id="69359"/>
    <lineage>
        <taxon>Bacteria</taxon>
        <taxon>Pseudomonadati</taxon>
        <taxon>Pseudomonadota</taxon>
        <taxon>Gammaproteobacteria</taxon>
        <taxon>Chromatiales</taxon>
        <taxon>Chromatiaceae</taxon>
        <taxon>Thiohalocapsa</taxon>
    </lineage>
</organism>
<evidence type="ECO:0000313" key="14">
    <source>
        <dbReference type="EMBL" id="MBK1632942.1"/>
    </source>
</evidence>
<evidence type="ECO:0000256" key="7">
    <source>
        <dbReference type="ARBA" id="ARBA00022840"/>
    </source>
</evidence>
<keyword evidence="3 11" id="KW-0227">DNA damage</keyword>
<dbReference type="Pfam" id="PF13538">
    <property type="entry name" value="UvrD_C_2"/>
    <property type="match status" value="1"/>
</dbReference>
<evidence type="ECO:0000259" key="13">
    <source>
        <dbReference type="Pfam" id="PF21185"/>
    </source>
</evidence>
<evidence type="ECO:0000256" key="10">
    <source>
        <dbReference type="ARBA" id="ARBA00023235"/>
    </source>
</evidence>
<name>A0ABS1CLZ7_9GAMM</name>